<proteinExistence type="predicted"/>
<dbReference type="InterPro" id="IPR055804">
    <property type="entry name" value="DUF7380"/>
</dbReference>
<dbReference type="InterPro" id="IPR025209">
    <property type="entry name" value="DUF4209"/>
</dbReference>
<evidence type="ECO:0000256" key="1">
    <source>
        <dbReference type="SAM" id="MobiDB-lite"/>
    </source>
</evidence>
<dbReference type="RefSeq" id="WP_088860315.1">
    <property type="nucleotide sequence ID" value="NZ_CP022115.1"/>
</dbReference>
<evidence type="ECO:0000313" key="4">
    <source>
        <dbReference type="EMBL" id="ASJ23804.1"/>
    </source>
</evidence>
<protein>
    <submittedName>
        <fullName evidence="4">DUF4209 domain containing protein</fullName>
    </submittedName>
</protein>
<accession>A0A248LH70</accession>
<sequence length="636" mass="70740">MSNERYPQDLTVSLQDFEASGWKDAIAQATREGYSAMWQALSAAARSAIEQGRVEHGKVLWLLADACSMMLSPSSPNEPFKPFAVFHDRRSVIPDDLLDTDITFFAEIVDAVDDNWLKARLSDLLWLKGKPRNTAFALKAIDAYRCLPLDTDTWVHGGRECWPRAISLARMLKRGAGDRLQQMEATIVTAFDATKRDDGFLGLWLADLLKSNGLGRAHRANVAKKLEALAREFDGEGDLHRAREYFSAAAEWFRAVPDQSKAAEMTVAVAEGWVKEAVARTASESPSHMVAASFYENAIQTYRTIPRAERSTHRVDERIAEIRARLNDSGERALGEMGFIQTPGVDITQLIENARKSVTGKSAQHALLAFANLHRGANAEELRDNALERMRQYPLQSLFAATVMSRDGRVIAKRPAMSLGSELTADDEIAIRAEMIRDYGILVSIVVQGDIWPALEVLLLEHRLREVDFIALARNSPIVPKDRAGLFGKALFAGYERDFVTALHLLIPQIEHLVRVHLKQAGAKTTNIDKDGIQNENGMSTLLELPEAEQVFGKDLTFELNSLFCDAFGPNLRNELAHGLLDEDGCNSPFAIYAWWLALRLTFNTWWNSANPAAGQQEVNDDQAAAVEPVEQQGES</sequence>
<gene>
    <name evidence="4" type="ORF">LHGZ1_0973</name>
</gene>
<name>A0A248LH70_9NEIS</name>
<dbReference type="Pfam" id="PF13910">
    <property type="entry name" value="DUF4209"/>
    <property type="match status" value="1"/>
</dbReference>
<evidence type="ECO:0000259" key="2">
    <source>
        <dbReference type="Pfam" id="PF13910"/>
    </source>
</evidence>
<dbReference type="Pfam" id="PF24098">
    <property type="entry name" value="DUF7380"/>
    <property type="match status" value="1"/>
</dbReference>
<dbReference type="Proteomes" id="UP000197424">
    <property type="component" value="Chromosome"/>
</dbReference>
<dbReference type="AlphaFoldDB" id="A0A248LH70"/>
<feature type="domain" description="DUF7380" evidence="3">
    <location>
        <begin position="8"/>
        <end position="178"/>
    </location>
</feature>
<dbReference type="EMBL" id="CP022115">
    <property type="protein sequence ID" value="ASJ23804.1"/>
    <property type="molecule type" value="Genomic_DNA"/>
</dbReference>
<evidence type="ECO:0000259" key="3">
    <source>
        <dbReference type="Pfam" id="PF24098"/>
    </source>
</evidence>
<dbReference type="OrthoDB" id="5519791at2"/>
<feature type="region of interest" description="Disordered" evidence="1">
    <location>
        <begin position="616"/>
        <end position="636"/>
    </location>
</feature>
<evidence type="ECO:0000313" key="5">
    <source>
        <dbReference type="Proteomes" id="UP000197424"/>
    </source>
</evidence>
<organism evidence="4 5">
    <name type="scientific">Laribacter hongkongensis</name>
    <dbReference type="NCBI Taxonomy" id="168471"/>
    <lineage>
        <taxon>Bacteria</taxon>
        <taxon>Pseudomonadati</taxon>
        <taxon>Pseudomonadota</taxon>
        <taxon>Betaproteobacteria</taxon>
        <taxon>Neisseriales</taxon>
        <taxon>Aquaspirillaceae</taxon>
        <taxon>Laribacter</taxon>
    </lineage>
</organism>
<feature type="domain" description="DUF4209" evidence="2">
    <location>
        <begin position="510"/>
        <end position="600"/>
    </location>
</feature>
<reference evidence="5" key="1">
    <citation type="submission" date="2017-06" db="EMBL/GenBank/DDBJ databases">
        <title>Whole genome sequence of Laribacter hongkongensis LHGZ1.</title>
        <authorList>
            <person name="Chen D."/>
            <person name="Wu H."/>
            <person name="Chen J."/>
        </authorList>
    </citation>
    <scope>NUCLEOTIDE SEQUENCE [LARGE SCALE GENOMIC DNA]</scope>
    <source>
        <strain evidence="5">LHGZ1</strain>
    </source>
</reference>